<dbReference type="OrthoDB" id="668782at2"/>
<sequence length="112" mass="11919">MKFLLNLYLDAAALPGDGFDHEGFLSAAARTGELISGHVFADPSISAVVRVRDGVVTVTDGPYPQGPDHVAGQYLVDCENRERALELAASIMSERVGGVEVRPLMDSAGMEM</sequence>
<proteinExistence type="predicted"/>
<dbReference type="AlphaFoldDB" id="A0A318L119"/>
<dbReference type="Gene3D" id="3.30.70.1060">
    <property type="entry name" value="Dimeric alpha+beta barrel"/>
    <property type="match status" value="1"/>
</dbReference>
<accession>A0A318L119</accession>
<organism evidence="1 2">
    <name type="scientific">Nocardia tenerifensis</name>
    <dbReference type="NCBI Taxonomy" id="228006"/>
    <lineage>
        <taxon>Bacteria</taxon>
        <taxon>Bacillati</taxon>
        <taxon>Actinomycetota</taxon>
        <taxon>Actinomycetes</taxon>
        <taxon>Mycobacteriales</taxon>
        <taxon>Nocardiaceae</taxon>
        <taxon>Nocardia</taxon>
    </lineage>
</organism>
<reference evidence="1 2" key="1">
    <citation type="submission" date="2018-05" db="EMBL/GenBank/DDBJ databases">
        <title>Genomic Encyclopedia of Type Strains, Phase IV (KMG-IV): sequencing the most valuable type-strain genomes for metagenomic binning, comparative biology and taxonomic classification.</title>
        <authorList>
            <person name="Goeker M."/>
        </authorList>
    </citation>
    <scope>NUCLEOTIDE SEQUENCE [LARGE SCALE GENOMIC DNA]</scope>
    <source>
        <strain evidence="1 2">DSM 44704</strain>
    </source>
</reference>
<protein>
    <submittedName>
        <fullName evidence="1">YCII-related domain-containing protein</fullName>
    </submittedName>
</protein>
<gene>
    <name evidence="1" type="ORF">DFR70_1011228</name>
</gene>
<dbReference type="InterPro" id="IPR011008">
    <property type="entry name" value="Dimeric_a/b-barrel"/>
</dbReference>
<evidence type="ECO:0000313" key="1">
    <source>
        <dbReference type="EMBL" id="PXX71794.1"/>
    </source>
</evidence>
<dbReference type="Proteomes" id="UP000247569">
    <property type="component" value="Unassembled WGS sequence"/>
</dbReference>
<comment type="caution">
    <text evidence="1">The sequence shown here is derived from an EMBL/GenBank/DDBJ whole genome shotgun (WGS) entry which is preliminary data.</text>
</comment>
<evidence type="ECO:0000313" key="2">
    <source>
        <dbReference type="Proteomes" id="UP000247569"/>
    </source>
</evidence>
<dbReference type="RefSeq" id="WP_040734323.1">
    <property type="nucleotide sequence ID" value="NZ_QJKF01000001.1"/>
</dbReference>
<name>A0A318L119_9NOCA</name>
<dbReference type="SUPFAM" id="SSF54909">
    <property type="entry name" value="Dimeric alpha+beta barrel"/>
    <property type="match status" value="1"/>
</dbReference>
<dbReference type="EMBL" id="QJKF01000001">
    <property type="protein sequence ID" value="PXX71794.1"/>
    <property type="molecule type" value="Genomic_DNA"/>
</dbReference>
<keyword evidence="2" id="KW-1185">Reference proteome</keyword>